<dbReference type="Proteomes" id="UP001519310">
    <property type="component" value="Unassembled WGS sequence"/>
</dbReference>
<name>A0ABS4LFH2_STRAV</name>
<evidence type="ECO:0000256" key="1">
    <source>
        <dbReference type="SAM" id="MobiDB-lite"/>
    </source>
</evidence>
<dbReference type="EMBL" id="JAGGLQ010000020">
    <property type="protein sequence ID" value="MBP2040884.1"/>
    <property type="molecule type" value="Genomic_DNA"/>
</dbReference>
<reference evidence="3 4" key="1">
    <citation type="submission" date="2021-03" db="EMBL/GenBank/DDBJ databases">
        <title>Genomic Encyclopedia of Type Strains, Phase IV (KMG-IV): sequencing the most valuable type-strain genomes for metagenomic binning, comparative biology and taxonomic classification.</title>
        <authorList>
            <person name="Goeker M."/>
        </authorList>
    </citation>
    <scope>NUCLEOTIDE SEQUENCE [LARGE SCALE GENOMIC DNA]</scope>
    <source>
        <strain evidence="3 4">DSM 40526</strain>
    </source>
</reference>
<accession>A0ABS4LFH2</accession>
<proteinExistence type="predicted"/>
<evidence type="ECO:0000313" key="3">
    <source>
        <dbReference type="EMBL" id="MBP2040884.1"/>
    </source>
</evidence>
<dbReference type="InterPro" id="IPR009492">
    <property type="entry name" value="TniQ"/>
</dbReference>
<sequence>MTNTPLPRSLDPVTNELLPGYLLRLAHRLALPPLDLGHLCGLTTGPIFPARHLVRLDAAQAQEIADICRLHPAEVHALTLAGQAPGYTPLRIDYLGRHQSSVTMANDGWVLTAFSRYCPDCLTDTAQLPGGPVWQGAWRLPHTFLCERHNRLLAWQCPACHAPAFSNGYRSDGRWRPTQLIPAPGQRLNPARCRHRAGSGRASACGQPLDQPTGEHLPRPTPAMTHAHRRLAEAATAGADHEVTSLGQRVSAQSFFNDVRATVSAIRGSWPLACEVFAELGSMDAVTAHVDALRRPHPERTTALGDGRVARTFGHPPADPLPAAALMALTVAILDNPNGHHTLAPLLSALPSTSTAHIRLRQHATHCSPTMTAVLRGVVRLPQKAVGKPALFPQPATHRGRLDPRTIPAVLPEHWTTPLDELDAPRRQLRRDAAIRLVQMATGRSRRSAALYLGIPLGSLHSATVTIRPWQKEPGNAVAYQNALHRVAEIAIADGEGDPRGASAR</sequence>
<organism evidence="3 4">
    <name type="scientific">Streptomyces avidinii</name>
    <dbReference type="NCBI Taxonomy" id="1895"/>
    <lineage>
        <taxon>Bacteria</taxon>
        <taxon>Bacillati</taxon>
        <taxon>Actinomycetota</taxon>
        <taxon>Actinomycetes</taxon>
        <taxon>Kitasatosporales</taxon>
        <taxon>Streptomycetaceae</taxon>
        <taxon>Streptomyces</taxon>
    </lineage>
</organism>
<comment type="caution">
    <text evidence="3">The sequence shown here is derived from an EMBL/GenBank/DDBJ whole genome shotgun (WGS) entry which is preliminary data.</text>
</comment>
<protein>
    <recommendedName>
        <fullName evidence="2">TniQ domain-containing protein</fullName>
    </recommendedName>
</protein>
<evidence type="ECO:0000313" key="4">
    <source>
        <dbReference type="Proteomes" id="UP001519310"/>
    </source>
</evidence>
<evidence type="ECO:0000259" key="2">
    <source>
        <dbReference type="Pfam" id="PF06527"/>
    </source>
</evidence>
<dbReference type="Pfam" id="PF06527">
    <property type="entry name" value="TniQ"/>
    <property type="match status" value="1"/>
</dbReference>
<dbReference type="RefSeq" id="WP_209468449.1">
    <property type="nucleotide sequence ID" value="NZ_BMVL01000006.1"/>
</dbReference>
<keyword evidence="4" id="KW-1185">Reference proteome</keyword>
<feature type="domain" description="TniQ" evidence="2">
    <location>
        <begin position="7"/>
        <end position="153"/>
    </location>
</feature>
<gene>
    <name evidence="3" type="ORF">J2Z77_006741</name>
</gene>
<feature type="region of interest" description="Disordered" evidence="1">
    <location>
        <begin position="199"/>
        <end position="222"/>
    </location>
</feature>